<gene>
    <name evidence="1" type="ORF">GPUH_LOCUS7266</name>
</gene>
<reference evidence="1 2" key="1">
    <citation type="submission" date="2018-11" db="EMBL/GenBank/DDBJ databases">
        <authorList>
            <consortium name="Pathogen Informatics"/>
        </authorList>
    </citation>
    <scope>NUCLEOTIDE SEQUENCE [LARGE SCALE GENOMIC DNA]</scope>
</reference>
<protein>
    <submittedName>
        <fullName evidence="1">Uncharacterized protein</fullName>
    </submittedName>
</protein>
<dbReference type="Proteomes" id="UP000271098">
    <property type="component" value="Unassembled WGS sequence"/>
</dbReference>
<accession>A0A3P6SW77</accession>
<organism evidence="1 2">
    <name type="scientific">Gongylonema pulchrum</name>
    <dbReference type="NCBI Taxonomy" id="637853"/>
    <lineage>
        <taxon>Eukaryota</taxon>
        <taxon>Metazoa</taxon>
        <taxon>Ecdysozoa</taxon>
        <taxon>Nematoda</taxon>
        <taxon>Chromadorea</taxon>
        <taxon>Rhabditida</taxon>
        <taxon>Spirurina</taxon>
        <taxon>Spiruromorpha</taxon>
        <taxon>Spiruroidea</taxon>
        <taxon>Gongylonematidae</taxon>
        <taxon>Gongylonema</taxon>
    </lineage>
</organism>
<proteinExistence type="predicted"/>
<dbReference type="AlphaFoldDB" id="A0A3P6SW77"/>
<evidence type="ECO:0000313" key="2">
    <source>
        <dbReference type="Proteomes" id="UP000271098"/>
    </source>
</evidence>
<name>A0A3P6SW77_9BILA</name>
<keyword evidence="2" id="KW-1185">Reference proteome</keyword>
<evidence type="ECO:0000313" key="1">
    <source>
        <dbReference type="EMBL" id="VDK57771.1"/>
    </source>
</evidence>
<dbReference type="OrthoDB" id="6278596at2759"/>
<sequence>MEMGSVHSCVYGTLDWDAQSLSYGTYDNSYARSILDACIGCTSVTIEPREAHFRLEAVEKRDALLGEVATIPLSLICEEDGPVDSIRLDWCLPAKEDTKEALFFINEENDFVTSDSKILKYNTPQSPPFKVRPIL</sequence>
<dbReference type="EMBL" id="UYRT01018506">
    <property type="protein sequence ID" value="VDK57771.1"/>
    <property type="molecule type" value="Genomic_DNA"/>
</dbReference>